<sequence>MPSSAEDVLSPSLKRERESSALFENTKRRKNELVKKIAQQESYFFLSWCEKSMQNVECAADDVWQSEQYLKHAKQELDSAKAKKFENFKLVWKIHAGILKQKDCEETVKRSQKRLNRAQERVLQAQEGVLDAKATKDASIDRLDSLGIGDLDSLIEEFEF</sequence>
<comment type="caution">
    <text evidence="3">The sequence shown here is derived from an EMBL/GenBank/DDBJ whole genome shotgun (WGS) entry which is preliminary data.</text>
</comment>
<keyword evidence="1" id="KW-0175">Coiled coil</keyword>
<dbReference type="AlphaFoldDB" id="A0A8J2IHQ3"/>
<feature type="region of interest" description="Disordered" evidence="2">
    <location>
        <begin position="1"/>
        <end position="20"/>
    </location>
</feature>
<dbReference type="Proteomes" id="UP000693738">
    <property type="component" value="Unassembled WGS sequence"/>
</dbReference>
<gene>
    <name evidence="3" type="ORF">FEQUK3_LOCUS3197</name>
</gene>
<dbReference type="EMBL" id="CAJSTJ010000119">
    <property type="protein sequence ID" value="CAG7557475.1"/>
    <property type="molecule type" value="Genomic_DNA"/>
</dbReference>
<proteinExistence type="predicted"/>
<organism evidence="3 4">
    <name type="scientific">Fusarium equiseti</name>
    <name type="common">Fusarium scirpi</name>
    <dbReference type="NCBI Taxonomy" id="61235"/>
    <lineage>
        <taxon>Eukaryota</taxon>
        <taxon>Fungi</taxon>
        <taxon>Dikarya</taxon>
        <taxon>Ascomycota</taxon>
        <taxon>Pezizomycotina</taxon>
        <taxon>Sordariomycetes</taxon>
        <taxon>Hypocreomycetidae</taxon>
        <taxon>Hypocreales</taxon>
        <taxon>Nectriaceae</taxon>
        <taxon>Fusarium</taxon>
        <taxon>Fusarium incarnatum-equiseti species complex</taxon>
    </lineage>
</organism>
<evidence type="ECO:0000313" key="4">
    <source>
        <dbReference type="Proteomes" id="UP000693738"/>
    </source>
</evidence>
<protein>
    <submittedName>
        <fullName evidence="3">Uncharacterized protein</fullName>
    </submittedName>
</protein>
<evidence type="ECO:0000313" key="3">
    <source>
        <dbReference type="EMBL" id="CAG7557475.1"/>
    </source>
</evidence>
<evidence type="ECO:0000256" key="2">
    <source>
        <dbReference type="SAM" id="MobiDB-lite"/>
    </source>
</evidence>
<reference evidence="3" key="1">
    <citation type="submission" date="2021-05" db="EMBL/GenBank/DDBJ databases">
        <authorList>
            <person name="Khan N."/>
        </authorList>
    </citation>
    <scope>NUCLEOTIDE SEQUENCE</scope>
</reference>
<evidence type="ECO:0000256" key="1">
    <source>
        <dbReference type="SAM" id="Coils"/>
    </source>
</evidence>
<name>A0A8J2IHQ3_FUSEQ</name>
<feature type="coiled-coil region" evidence="1">
    <location>
        <begin position="101"/>
        <end position="128"/>
    </location>
</feature>
<accession>A0A8J2IHQ3</accession>